<evidence type="ECO:0000313" key="3">
    <source>
        <dbReference type="Proteomes" id="UP000735302"/>
    </source>
</evidence>
<sequence>MAISEASQTIRNQPSEKRQQKIEEDYLKSIDRCVERIEHDPAHFHHNEPDHDMYFEELTASSLTGSQSTDYRKDMEADNIDHQSSTLDNIQPNKNANFTLEDTKHQQGANSEKRIDTLNITDKYQDDESFIIKSDTSVSLSVGSVVLHQYSSALKANAEIIDAAGTRQNKNIETALHFLQRPSYGPLSKYIETSLKTVNEADCEAIVGGQGVRPSATLSSTAPGTSSWTSSRNKTTQTDGPKMLLTSSRGTMTDAYGVDCCVSTHRTPCRLVRHYGTATTGPFMKKLRRAQRLFVEAKMTSRSNHASTVAKWRKVLDKFKQKMETMTCQLAKKDEMMGSTSSRVIVLQGDIKDAMLAVRSST</sequence>
<proteinExistence type="predicted"/>
<organism evidence="2 3">
    <name type="scientific">Plakobranchus ocellatus</name>
    <dbReference type="NCBI Taxonomy" id="259542"/>
    <lineage>
        <taxon>Eukaryota</taxon>
        <taxon>Metazoa</taxon>
        <taxon>Spiralia</taxon>
        <taxon>Lophotrochozoa</taxon>
        <taxon>Mollusca</taxon>
        <taxon>Gastropoda</taxon>
        <taxon>Heterobranchia</taxon>
        <taxon>Euthyneura</taxon>
        <taxon>Panpulmonata</taxon>
        <taxon>Sacoglossa</taxon>
        <taxon>Placobranchoidea</taxon>
        <taxon>Plakobranchidae</taxon>
        <taxon>Plakobranchus</taxon>
    </lineage>
</organism>
<reference evidence="2 3" key="1">
    <citation type="journal article" date="2021" name="Elife">
        <title>Chloroplast acquisition without the gene transfer in kleptoplastic sea slugs, Plakobranchus ocellatus.</title>
        <authorList>
            <person name="Maeda T."/>
            <person name="Takahashi S."/>
            <person name="Yoshida T."/>
            <person name="Shimamura S."/>
            <person name="Takaki Y."/>
            <person name="Nagai Y."/>
            <person name="Toyoda A."/>
            <person name="Suzuki Y."/>
            <person name="Arimoto A."/>
            <person name="Ishii H."/>
            <person name="Satoh N."/>
            <person name="Nishiyama T."/>
            <person name="Hasebe M."/>
            <person name="Maruyama T."/>
            <person name="Minagawa J."/>
            <person name="Obokata J."/>
            <person name="Shigenobu S."/>
        </authorList>
    </citation>
    <scope>NUCLEOTIDE SEQUENCE [LARGE SCALE GENOMIC DNA]</scope>
</reference>
<feature type="region of interest" description="Disordered" evidence="1">
    <location>
        <begin position="214"/>
        <end position="247"/>
    </location>
</feature>
<gene>
    <name evidence="2" type="ORF">PoB_001721700</name>
</gene>
<dbReference type="Proteomes" id="UP000735302">
    <property type="component" value="Unassembled WGS sequence"/>
</dbReference>
<evidence type="ECO:0000313" key="2">
    <source>
        <dbReference type="EMBL" id="GFN90711.1"/>
    </source>
</evidence>
<feature type="compositionally biased region" description="Polar residues" evidence="1">
    <location>
        <begin position="216"/>
        <end position="247"/>
    </location>
</feature>
<feature type="compositionally biased region" description="Polar residues" evidence="1">
    <location>
        <begin position="1"/>
        <end position="13"/>
    </location>
</feature>
<accession>A0AAV3Z870</accession>
<evidence type="ECO:0000256" key="1">
    <source>
        <dbReference type="SAM" id="MobiDB-lite"/>
    </source>
</evidence>
<comment type="caution">
    <text evidence="2">The sequence shown here is derived from an EMBL/GenBank/DDBJ whole genome shotgun (WGS) entry which is preliminary data.</text>
</comment>
<name>A0AAV3Z870_9GAST</name>
<dbReference type="AlphaFoldDB" id="A0AAV3Z870"/>
<protein>
    <submittedName>
        <fullName evidence="2">Uncharacterized protein</fullName>
    </submittedName>
</protein>
<feature type="region of interest" description="Disordered" evidence="1">
    <location>
        <begin position="1"/>
        <end position="20"/>
    </location>
</feature>
<keyword evidence="3" id="KW-1185">Reference proteome</keyword>
<dbReference type="EMBL" id="BLXT01002056">
    <property type="protein sequence ID" value="GFN90711.1"/>
    <property type="molecule type" value="Genomic_DNA"/>
</dbReference>